<evidence type="ECO:0000256" key="1">
    <source>
        <dbReference type="ARBA" id="ARBA00009670"/>
    </source>
</evidence>
<gene>
    <name evidence="3" type="ORF">D9C73_007782</name>
</gene>
<proteinExistence type="inferred from homology"/>
<evidence type="ECO:0000259" key="2">
    <source>
        <dbReference type="Pfam" id="PF03109"/>
    </source>
</evidence>
<dbReference type="Pfam" id="PF03109">
    <property type="entry name" value="ABC1"/>
    <property type="match status" value="1"/>
</dbReference>
<evidence type="ECO:0000313" key="3">
    <source>
        <dbReference type="EMBL" id="TKS73701.1"/>
    </source>
</evidence>
<dbReference type="EMBL" id="CM014084">
    <property type="protein sequence ID" value="TKS73701.1"/>
    <property type="molecule type" value="Genomic_DNA"/>
</dbReference>
<keyword evidence="3" id="KW-0808">Transferase</keyword>
<dbReference type="AlphaFoldDB" id="A0A4U5UHQ8"/>
<dbReference type="GO" id="GO:0005739">
    <property type="term" value="C:mitochondrion"/>
    <property type="evidence" value="ECO:0007669"/>
    <property type="project" value="TreeGrafter"/>
</dbReference>
<accession>A0A4U5UHQ8</accession>
<keyword evidence="3" id="KW-0418">Kinase</keyword>
<dbReference type="SUPFAM" id="SSF56112">
    <property type="entry name" value="Protein kinase-like (PK-like)"/>
    <property type="match status" value="1"/>
</dbReference>
<sequence length="494" mass="55385">MAFGARAVLLSLRYTLHRAGSSTRTRLIQTSRTYLVKRGQILTQIPKVTLLCLGAAGASSCAAGCQEAILPSKAADRKSLAKVQVHKVVFLLRLTLRALVLLLKFGPLLLLSPLTLVSGRWASCWLEALLWVTETSGPTFIKLGQWASTRRDIFSQDFCDRFSRLHVRVRPHSWTHTKQCLRRAFGDGWRRVLEFESKEPEMEKEDLREAWEIPGLRGVVSSVWQLWRGRKEEEEVYEEKHEEGGEEKGRLIPVAIKIDLRFEAKNMERFRENFRDMDYVRFPTPLRPFVTRSILVETFEESEPISNYLSSDIPQEVKQRIAKIGVDTMLKMVFVDNFVHADLHPGNILVQCCGPLPGSSDGAGISVDAHGKTTLTDLWDTVVVSIRPEPCPLQLVLLDTGIVAQLSEYDLANLKAVFTAVVLRQGEQGGRADPASCPVQRVQGRATVQEGDVSAGGAFPQQHPLPRKGAYRDVCLRVVFPDITLAAMMLMVIM</sequence>
<dbReference type="PANTHER" id="PTHR45890:SF1">
    <property type="entry name" value="AARF DOMAIN CONTAINING KINASE 2"/>
    <property type="match status" value="1"/>
</dbReference>
<dbReference type="PANTHER" id="PTHR45890">
    <property type="entry name" value="AARF DOMAIN CONTAINING KINASE 2 (PREDICTED)"/>
    <property type="match status" value="1"/>
</dbReference>
<dbReference type="InterPro" id="IPR052402">
    <property type="entry name" value="ADCK_kinase"/>
</dbReference>
<comment type="similarity">
    <text evidence="1">Belongs to the protein kinase superfamily. ADCK protein kinase family.</text>
</comment>
<keyword evidence="4" id="KW-1185">Reference proteome</keyword>
<organism evidence="3 4">
    <name type="scientific">Collichthys lucidus</name>
    <name type="common">Big head croaker</name>
    <name type="synonym">Sciaena lucida</name>
    <dbReference type="NCBI Taxonomy" id="240159"/>
    <lineage>
        <taxon>Eukaryota</taxon>
        <taxon>Metazoa</taxon>
        <taxon>Chordata</taxon>
        <taxon>Craniata</taxon>
        <taxon>Vertebrata</taxon>
        <taxon>Euteleostomi</taxon>
        <taxon>Actinopterygii</taxon>
        <taxon>Neopterygii</taxon>
        <taxon>Teleostei</taxon>
        <taxon>Neoteleostei</taxon>
        <taxon>Acanthomorphata</taxon>
        <taxon>Eupercaria</taxon>
        <taxon>Sciaenidae</taxon>
        <taxon>Collichthys</taxon>
    </lineage>
</organism>
<evidence type="ECO:0000313" key="4">
    <source>
        <dbReference type="Proteomes" id="UP000298787"/>
    </source>
</evidence>
<dbReference type="Proteomes" id="UP000298787">
    <property type="component" value="Chromosome 7"/>
</dbReference>
<dbReference type="STRING" id="240159.A0A4U5UHQ8"/>
<dbReference type="InterPro" id="IPR004147">
    <property type="entry name" value="ABC1_dom"/>
</dbReference>
<protein>
    <submittedName>
        <fullName evidence="3">Putative aarF domain-containing protein kinase 2</fullName>
    </submittedName>
</protein>
<reference evidence="3 4" key="1">
    <citation type="submission" date="2019-01" db="EMBL/GenBank/DDBJ databases">
        <title>Genome Assembly of Collichthys lucidus.</title>
        <authorList>
            <person name="Cai M."/>
            <person name="Xiao S."/>
        </authorList>
    </citation>
    <scope>NUCLEOTIDE SEQUENCE [LARGE SCALE GENOMIC DNA]</scope>
    <source>
        <strain evidence="3">JT15FE1705JMU</strain>
        <tissue evidence="3">Muscle</tissue>
    </source>
</reference>
<dbReference type="GO" id="GO:0016301">
    <property type="term" value="F:kinase activity"/>
    <property type="evidence" value="ECO:0007669"/>
    <property type="project" value="UniProtKB-KW"/>
</dbReference>
<dbReference type="InterPro" id="IPR011009">
    <property type="entry name" value="Kinase-like_dom_sf"/>
</dbReference>
<feature type="domain" description="ABC1 atypical kinase-like" evidence="2">
    <location>
        <begin position="258"/>
        <end position="425"/>
    </location>
</feature>
<name>A0A4U5UHQ8_COLLU</name>